<dbReference type="Pfam" id="PF00403">
    <property type="entry name" value="HMA"/>
    <property type="match status" value="1"/>
</dbReference>
<dbReference type="InterPro" id="IPR006121">
    <property type="entry name" value="HMA_dom"/>
</dbReference>
<keyword evidence="1" id="KW-0732">Signal</keyword>
<dbReference type="RefSeq" id="WP_345254848.1">
    <property type="nucleotide sequence ID" value="NZ_BAABGY010000006.1"/>
</dbReference>
<protein>
    <recommendedName>
        <fullName evidence="2">HMA domain-containing protein</fullName>
    </recommendedName>
</protein>
<reference evidence="4" key="1">
    <citation type="journal article" date="2019" name="Int. J. Syst. Evol. Microbiol.">
        <title>The Global Catalogue of Microorganisms (GCM) 10K type strain sequencing project: providing services to taxonomists for standard genome sequencing and annotation.</title>
        <authorList>
            <consortium name="The Broad Institute Genomics Platform"/>
            <consortium name="The Broad Institute Genome Sequencing Center for Infectious Disease"/>
            <person name="Wu L."/>
            <person name="Ma J."/>
        </authorList>
    </citation>
    <scope>NUCLEOTIDE SEQUENCE [LARGE SCALE GENOMIC DNA]</scope>
    <source>
        <strain evidence="4">JCM 17919</strain>
    </source>
</reference>
<accession>A0ABP8GLX8</accession>
<organism evidence="3 4">
    <name type="scientific">Flaviaesturariibacter amylovorans</name>
    <dbReference type="NCBI Taxonomy" id="1084520"/>
    <lineage>
        <taxon>Bacteria</taxon>
        <taxon>Pseudomonadati</taxon>
        <taxon>Bacteroidota</taxon>
        <taxon>Chitinophagia</taxon>
        <taxon>Chitinophagales</taxon>
        <taxon>Chitinophagaceae</taxon>
        <taxon>Flaviaestuariibacter</taxon>
    </lineage>
</organism>
<evidence type="ECO:0000313" key="3">
    <source>
        <dbReference type="EMBL" id="GAA4326748.1"/>
    </source>
</evidence>
<keyword evidence="4" id="KW-1185">Reference proteome</keyword>
<evidence type="ECO:0000259" key="2">
    <source>
        <dbReference type="PROSITE" id="PS50846"/>
    </source>
</evidence>
<comment type="caution">
    <text evidence="3">The sequence shown here is derived from an EMBL/GenBank/DDBJ whole genome shotgun (WGS) entry which is preliminary data.</text>
</comment>
<dbReference type="EMBL" id="BAABGY010000006">
    <property type="protein sequence ID" value="GAA4326748.1"/>
    <property type="molecule type" value="Genomic_DNA"/>
</dbReference>
<sequence length="180" mass="19099">MRTLILVIAFLCGGVAAQAQFSRASLQASGLTCSMCSKAVKEALEQVPFVEKVQVDIKNQKYNLSFRPDSTVDFDALVHAVDDAGFSVAALQVTAELPYGAAPAKDEHLKIGTQYFHFLNAPGTAPAGPVTFSIVDKGFVPAKEHKKWSAASKAACVKTGRAAACCLRSGADARVFHVII</sequence>
<dbReference type="InterPro" id="IPR036163">
    <property type="entry name" value="HMA_dom_sf"/>
</dbReference>
<evidence type="ECO:0000313" key="4">
    <source>
        <dbReference type="Proteomes" id="UP001501725"/>
    </source>
</evidence>
<dbReference type="SUPFAM" id="SSF55008">
    <property type="entry name" value="HMA, heavy metal-associated domain"/>
    <property type="match status" value="1"/>
</dbReference>
<feature type="domain" description="HMA" evidence="2">
    <location>
        <begin position="22"/>
        <end position="89"/>
    </location>
</feature>
<dbReference type="PROSITE" id="PS50846">
    <property type="entry name" value="HMA_2"/>
    <property type="match status" value="1"/>
</dbReference>
<gene>
    <name evidence="3" type="ORF">GCM10023184_15560</name>
</gene>
<dbReference type="Gene3D" id="3.30.70.100">
    <property type="match status" value="1"/>
</dbReference>
<name>A0ABP8GLX8_9BACT</name>
<dbReference type="Proteomes" id="UP001501725">
    <property type="component" value="Unassembled WGS sequence"/>
</dbReference>
<evidence type="ECO:0000256" key="1">
    <source>
        <dbReference type="SAM" id="SignalP"/>
    </source>
</evidence>
<feature type="signal peptide" evidence="1">
    <location>
        <begin position="1"/>
        <end position="19"/>
    </location>
</feature>
<proteinExistence type="predicted"/>
<feature type="chain" id="PRO_5047006615" description="HMA domain-containing protein" evidence="1">
    <location>
        <begin position="20"/>
        <end position="180"/>
    </location>
</feature>
<dbReference type="CDD" id="cd00371">
    <property type="entry name" value="HMA"/>
    <property type="match status" value="1"/>
</dbReference>